<sequence>MRSSSVTAPRIPLSRSAVTLAAPPQSTPAREIPTLTTTVPRQYVHRAAISEVFLTGWETGDPDGFIVRGQWPRGHALFAPRFGQQDPLLIAETVRQGGTLLAHTEYGVPLGHHFLMSSLEYTSVRDALTVEPVPSEVELHITCHDVVQRGKQLSMWYRAHVWLGQIRVAVASAAYKTLSPSVYHRVRGERPVANEIALPPAVEPDLVGRRDSRDVVLSGSGTGHRWLLRADTSHPIFFDHPVDHVPGMLLLEAARQAAQAVTHPVPVQALGMASSFAHYVELNTPCHIEAEVGQRGADGNTPVLVTAVQNDQTVFNCTVTTRPLG</sequence>
<accession>A0ABT1PA78</accession>
<evidence type="ECO:0000259" key="1">
    <source>
        <dbReference type="Pfam" id="PF03756"/>
    </source>
</evidence>
<dbReference type="Pfam" id="PF03756">
    <property type="entry name" value="AfsA"/>
    <property type="match status" value="2"/>
</dbReference>
<gene>
    <name evidence="2" type="ORF">NON19_09480</name>
</gene>
<protein>
    <recommendedName>
        <fullName evidence="1">A-factor biosynthesis hotdog domain-containing protein</fullName>
    </recommendedName>
</protein>
<dbReference type="EMBL" id="JANFNH010000006">
    <property type="protein sequence ID" value="MCQ4042261.1"/>
    <property type="molecule type" value="Genomic_DNA"/>
</dbReference>
<name>A0ABT1PA78_9ACTN</name>
<feature type="domain" description="A-factor biosynthesis hotdog" evidence="1">
    <location>
        <begin position="206"/>
        <end position="322"/>
    </location>
</feature>
<dbReference type="RefSeq" id="WP_255926269.1">
    <property type="nucleotide sequence ID" value="NZ_JANFNH010000006.1"/>
</dbReference>
<organism evidence="2 3">
    <name type="scientific">Streptantibioticus rubrisoli</name>
    <dbReference type="NCBI Taxonomy" id="1387313"/>
    <lineage>
        <taxon>Bacteria</taxon>
        <taxon>Bacillati</taxon>
        <taxon>Actinomycetota</taxon>
        <taxon>Actinomycetes</taxon>
        <taxon>Kitasatosporales</taxon>
        <taxon>Streptomycetaceae</taxon>
        <taxon>Streptantibioticus</taxon>
    </lineage>
</organism>
<reference evidence="2 3" key="1">
    <citation type="submission" date="2022-06" db="EMBL/GenBank/DDBJ databases">
        <title>Draft genome sequence of type strain Streptomyces rubrisoli DSM 42083.</title>
        <authorList>
            <person name="Duangmal K."/>
            <person name="Klaysubun C."/>
        </authorList>
    </citation>
    <scope>NUCLEOTIDE SEQUENCE [LARGE SCALE GENOMIC DNA]</scope>
    <source>
        <strain evidence="2 3">DSM 42083</strain>
    </source>
</reference>
<dbReference type="InterPro" id="IPR047757">
    <property type="entry name" value="AfsA-like"/>
</dbReference>
<evidence type="ECO:0000313" key="3">
    <source>
        <dbReference type="Proteomes" id="UP001206206"/>
    </source>
</evidence>
<keyword evidence="3" id="KW-1185">Reference proteome</keyword>
<dbReference type="InterPro" id="IPR005509">
    <property type="entry name" value="AfsA_hotdog_dom"/>
</dbReference>
<proteinExistence type="predicted"/>
<comment type="caution">
    <text evidence="2">The sequence shown here is derived from an EMBL/GenBank/DDBJ whole genome shotgun (WGS) entry which is preliminary data.</text>
</comment>
<dbReference type="Proteomes" id="UP001206206">
    <property type="component" value="Unassembled WGS sequence"/>
</dbReference>
<evidence type="ECO:0000313" key="2">
    <source>
        <dbReference type="EMBL" id="MCQ4042261.1"/>
    </source>
</evidence>
<feature type="domain" description="A-factor biosynthesis hotdog" evidence="1">
    <location>
        <begin position="43"/>
        <end position="158"/>
    </location>
</feature>
<dbReference type="NCBIfam" id="NF041195">
    <property type="entry name" value="ScbA_BarX_GamBu"/>
    <property type="match status" value="1"/>
</dbReference>